<dbReference type="PANTHER" id="PTHR28629:SF4">
    <property type="entry name" value="TRIOKINASE_FMN CYCLASE"/>
    <property type="match status" value="1"/>
</dbReference>
<name>A0A5A7R3B8_STRAF</name>
<dbReference type="SUPFAM" id="SSF82549">
    <property type="entry name" value="DAK1/DegV-like"/>
    <property type="match status" value="1"/>
</dbReference>
<comment type="caution">
    <text evidence="1">The sequence shown here is derived from an EMBL/GenBank/DDBJ whole genome shotgun (WGS) entry which is preliminary data.</text>
</comment>
<dbReference type="AlphaFoldDB" id="A0A5A7R3B8"/>
<dbReference type="PANTHER" id="PTHR28629">
    <property type="entry name" value="TRIOKINASE/FMN CYCLASE"/>
    <property type="match status" value="1"/>
</dbReference>
<reference evidence="2" key="1">
    <citation type="journal article" date="2019" name="Curr. Biol.">
        <title>Genome Sequence of Striga asiatica Provides Insight into the Evolution of Plant Parasitism.</title>
        <authorList>
            <person name="Yoshida S."/>
            <person name="Kim S."/>
            <person name="Wafula E.K."/>
            <person name="Tanskanen J."/>
            <person name="Kim Y.M."/>
            <person name="Honaas L."/>
            <person name="Yang Z."/>
            <person name="Spallek T."/>
            <person name="Conn C.E."/>
            <person name="Ichihashi Y."/>
            <person name="Cheong K."/>
            <person name="Cui S."/>
            <person name="Der J.P."/>
            <person name="Gundlach H."/>
            <person name="Jiao Y."/>
            <person name="Hori C."/>
            <person name="Ishida J.K."/>
            <person name="Kasahara H."/>
            <person name="Kiba T."/>
            <person name="Kim M.S."/>
            <person name="Koo N."/>
            <person name="Laohavisit A."/>
            <person name="Lee Y.H."/>
            <person name="Lumba S."/>
            <person name="McCourt P."/>
            <person name="Mortimer J.C."/>
            <person name="Mutuku J.M."/>
            <person name="Nomura T."/>
            <person name="Sasaki-Sekimoto Y."/>
            <person name="Seto Y."/>
            <person name="Wang Y."/>
            <person name="Wakatake T."/>
            <person name="Sakakibara H."/>
            <person name="Demura T."/>
            <person name="Yamaguchi S."/>
            <person name="Yoneyama K."/>
            <person name="Manabe R.I."/>
            <person name="Nelson D.C."/>
            <person name="Schulman A.H."/>
            <person name="Timko M.P."/>
            <person name="dePamphilis C.W."/>
            <person name="Choi D."/>
            <person name="Shirasu K."/>
        </authorList>
    </citation>
    <scope>NUCLEOTIDE SEQUENCE [LARGE SCALE GENOMIC DNA]</scope>
    <source>
        <strain evidence="2">cv. UVA1</strain>
    </source>
</reference>
<organism evidence="1 2">
    <name type="scientific">Striga asiatica</name>
    <name type="common">Asiatic witchweed</name>
    <name type="synonym">Buchnera asiatica</name>
    <dbReference type="NCBI Taxonomy" id="4170"/>
    <lineage>
        <taxon>Eukaryota</taxon>
        <taxon>Viridiplantae</taxon>
        <taxon>Streptophyta</taxon>
        <taxon>Embryophyta</taxon>
        <taxon>Tracheophyta</taxon>
        <taxon>Spermatophyta</taxon>
        <taxon>Magnoliopsida</taxon>
        <taxon>eudicotyledons</taxon>
        <taxon>Gunneridae</taxon>
        <taxon>Pentapetalae</taxon>
        <taxon>asterids</taxon>
        <taxon>lamiids</taxon>
        <taxon>Lamiales</taxon>
        <taxon>Orobanchaceae</taxon>
        <taxon>Buchnereae</taxon>
        <taxon>Striga</taxon>
    </lineage>
</organism>
<dbReference type="InterPro" id="IPR050861">
    <property type="entry name" value="Dihydroxyacetone_Kinase"/>
</dbReference>
<dbReference type="OrthoDB" id="1724672at2759"/>
<evidence type="ECO:0000313" key="1">
    <source>
        <dbReference type="EMBL" id="GER52185.1"/>
    </source>
</evidence>
<protein>
    <submittedName>
        <fullName evidence="1">Dihydroxyacetone kinase</fullName>
    </submittedName>
</protein>
<accession>A0A5A7R3B8</accession>
<evidence type="ECO:0000313" key="2">
    <source>
        <dbReference type="Proteomes" id="UP000325081"/>
    </source>
</evidence>
<dbReference type="Gene3D" id="3.30.1180.20">
    <property type="entry name" value="Dihydroxyacetone kinase, domain 2"/>
    <property type="match status" value="1"/>
</dbReference>
<keyword evidence="1" id="KW-0418">Kinase</keyword>
<keyword evidence="1" id="KW-0808">Transferase</keyword>
<dbReference type="EMBL" id="BKCP01010181">
    <property type="protein sequence ID" value="GER52185.1"/>
    <property type="molecule type" value="Genomic_DNA"/>
</dbReference>
<dbReference type="GO" id="GO:0004371">
    <property type="term" value="F:glycerone kinase activity"/>
    <property type="evidence" value="ECO:0007669"/>
    <property type="project" value="TreeGrafter"/>
</dbReference>
<gene>
    <name evidence="1" type="ORF">STAS_29622</name>
</gene>
<dbReference type="Proteomes" id="UP000325081">
    <property type="component" value="Unassembled WGS sequence"/>
</dbReference>
<proteinExistence type="predicted"/>
<sequence>MEETPCTSPTLKQPTRFALTKGIGVQASFLLSIVPNGEINHCKGNKEARANYAIYHLPQPILHEAVEGNSDEIACLKKEVKSNEPRLPVSGRGINKWKEVEGKSTIVKEHQLNGESFVVETKYVHITRGSRVVHLINKLGATTLMELMIAAGKTIPRLQLEHGLAVERVFSISVMKADETVLKRLDAPTKAPNWPVAADGDRPPAKIPIPIPPCRLKKNDEVS</sequence>
<dbReference type="GO" id="GO:0005829">
    <property type="term" value="C:cytosol"/>
    <property type="evidence" value="ECO:0007669"/>
    <property type="project" value="TreeGrafter"/>
</dbReference>
<dbReference type="GO" id="GO:0019563">
    <property type="term" value="P:glycerol catabolic process"/>
    <property type="evidence" value="ECO:0007669"/>
    <property type="project" value="TreeGrafter"/>
</dbReference>
<keyword evidence="2" id="KW-1185">Reference proteome</keyword>